<reference evidence="3" key="1">
    <citation type="journal article" date="2012" name="Proc. Natl. Acad. Sci. U.S.A.">
        <title>Antigenic diversity is generated by distinct evolutionary mechanisms in African trypanosome species.</title>
        <authorList>
            <person name="Jackson A.P."/>
            <person name="Berry A."/>
            <person name="Aslett M."/>
            <person name="Allison H.C."/>
            <person name="Burton P."/>
            <person name="Vavrova-Anderson J."/>
            <person name="Brown R."/>
            <person name="Browne H."/>
            <person name="Corton N."/>
            <person name="Hauser H."/>
            <person name="Gamble J."/>
            <person name="Gilderthorp R."/>
            <person name="Marcello L."/>
            <person name="McQuillan J."/>
            <person name="Otto T.D."/>
            <person name="Quail M.A."/>
            <person name="Sanders M.J."/>
            <person name="van Tonder A."/>
            <person name="Ginger M.L."/>
            <person name="Field M.C."/>
            <person name="Barry J.D."/>
            <person name="Hertz-Fowler C."/>
            <person name="Berriman M."/>
        </authorList>
    </citation>
    <scope>NUCLEOTIDE SEQUENCE</scope>
    <source>
        <strain evidence="3">Y486</strain>
    </source>
</reference>
<feature type="transmembrane region" description="Helical" evidence="1">
    <location>
        <begin position="72"/>
        <end position="97"/>
    </location>
</feature>
<organism evidence="3">
    <name type="scientific">Trypanosoma vivax (strain Y486)</name>
    <dbReference type="NCBI Taxonomy" id="1055687"/>
    <lineage>
        <taxon>Eukaryota</taxon>
        <taxon>Discoba</taxon>
        <taxon>Euglenozoa</taxon>
        <taxon>Kinetoplastea</taxon>
        <taxon>Metakinetoplastina</taxon>
        <taxon>Trypanosomatida</taxon>
        <taxon>Trypanosomatidae</taxon>
        <taxon>Trypanosoma</taxon>
        <taxon>Duttonella</taxon>
    </lineage>
</organism>
<dbReference type="EMBL" id="HE573023">
    <property type="protein sequence ID" value="CCC48810.1"/>
    <property type="molecule type" value="Genomic_DNA"/>
</dbReference>
<accession>G0TXW7</accession>
<gene>
    <name evidence="3" type="ORF">TVY486_0701470</name>
</gene>
<feature type="signal peptide" evidence="2">
    <location>
        <begin position="1"/>
        <end position="26"/>
    </location>
</feature>
<sequence>MCGSNQFVSSLAQAVLLVCDTNGVDCFCDLIHSAVVFHSLCEFSSSVPEAGPQAKAVLTSWMQKASSVYHSFVCFTYTYIGVSSFLVSFFFLVWAFVTKAEKVGGPLVE</sequence>
<dbReference type="VEuPathDB" id="TriTrypDB:TvY486_0701470"/>
<keyword evidence="1" id="KW-1133">Transmembrane helix</keyword>
<evidence type="ECO:0000313" key="3">
    <source>
        <dbReference type="EMBL" id="CCC48810.1"/>
    </source>
</evidence>
<dbReference type="AlphaFoldDB" id="G0TXW7"/>
<evidence type="ECO:0000256" key="1">
    <source>
        <dbReference type="SAM" id="Phobius"/>
    </source>
</evidence>
<keyword evidence="1" id="KW-0812">Transmembrane</keyword>
<evidence type="ECO:0000256" key="2">
    <source>
        <dbReference type="SAM" id="SignalP"/>
    </source>
</evidence>
<proteinExistence type="predicted"/>
<name>G0TXW7_TRYVY</name>
<feature type="chain" id="PRO_5003409854" description="Trypanosoma vivax" evidence="2">
    <location>
        <begin position="27"/>
        <end position="109"/>
    </location>
</feature>
<protein>
    <recommendedName>
        <fullName evidence="4">Trypanosoma vivax</fullName>
    </recommendedName>
</protein>
<evidence type="ECO:0008006" key="4">
    <source>
        <dbReference type="Google" id="ProtNLM"/>
    </source>
</evidence>
<keyword evidence="1" id="KW-0472">Membrane</keyword>
<keyword evidence="2" id="KW-0732">Signal</keyword>